<dbReference type="AlphaFoldDB" id="F8FMC3"/>
<reference evidence="1 2" key="2">
    <citation type="journal article" date="2013" name="Genome Announc.">
        <title>Genome Sequence of Growth-Improving Paenibacillus mucilaginosus Strain KNP414.</title>
        <authorList>
            <person name="Lu J.J."/>
            <person name="Wang J.F."/>
            <person name="Hu X.F."/>
        </authorList>
    </citation>
    <scope>NUCLEOTIDE SEQUENCE [LARGE SCALE GENOMIC DNA]</scope>
    <source>
        <strain evidence="1 2">KNP414</strain>
    </source>
</reference>
<dbReference type="KEGG" id="pms:KNP414_00306"/>
<proteinExistence type="predicted"/>
<dbReference type="HOGENOM" id="CLU_2789995_0_0_9"/>
<evidence type="ECO:0000313" key="1">
    <source>
        <dbReference type="EMBL" id="AEI38931.1"/>
    </source>
</evidence>
<organism evidence="1 2">
    <name type="scientific">Paenibacillus mucilaginosus (strain KNP414)</name>
    <dbReference type="NCBI Taxonomy" id="1036673"/>
    <lineage>
        <taxon>Bacteria</taxon>
        <taxon>Bacillati</taxon>
        <taxon>Bacillota</taxon>
        <taxon>Bacilli</taxon>
        <taxon>Bacillales</taxon>
        <taxon>Paenibacillaceae</taxon>
        <taxon>Paenibacillus</taxon>
    </lineage>
</organism>
<protein>
    <submittedName>
        <fullName evidence="1">Uncharacterized protein</fullName>
    </submittedName>
</protein>
<name>F8FMC3_PAEMK</name>
<evidence type="ECO:0000313" key="2">
    <source>
        <dbReference type="Proteomes" id="UP000006620"/>
    </source>
</evidence>
<dbReference type="Proteomes" id="UP000006620">
    <property type="component" value="Chromosome"/>
</dbReference>
<dbReference type="EMBL" id="CP002869">
    <property type="protein sequence ID" value="AEI38931.1"/>
    <property type="molecule type" value="Genomic_DNA"/>
</dbReference>
<gene>
    <name evidence="1" type="ordered locus">KNP414_00306</name>
</gene>
<sequence>MKPAGPASPGPAGFLKYMNWRKAKPFILGTRPEEAKLLLAGRTSGPIFAQNSQELWLNIQGSAYCEEV</sequence>
<accession>F8FMC3</accession>
<reference evidence="2" key="1">
    <citation type="submission" date="2011-06" db="EMBL/GenBank/DDBJ databases">
        <title>Complete genome sequence of Paenibacillus mucilaginosus KNP414.</title>
        <authorList>
            <person name="Wang J."/>
            <person name="Hu S."/>
            <person name="Hu X."/>
            <person name="Zhang B."/>
            <person name="Dong D."/>
            <person name="Zhang S."/>
            <person name="Zhao K."/>
            <person name="Wu D."/>
        </authorList>
    </citation>
    <scope>NUCLEOTIDE SEQUENCE [LARGE SCALE GENOMIC DNA]</scope>
    <source>
        <strain evidence="2">KNP414</strain>
    </source>
</reference>